<keyword evidence="1" id="KW-1003">Cell membrane</keyword>
<dbReference type="AlphaFoldDB" id="A0A3A1QW58"/>
<dbReference type="OrthoDB" id="1679205at2"/>
<organism evidence="6 7">
    <name type="scientific">Bacillus salacetis</name>
    <dbReference type="NCBI Taxonomy" id="2315464"/>
    <lineage>
        <taxon>Bacteria</taxon>
        <taxon>Bacillati</taxon>
        <taxon>Bacillota</taxon>
        <taxon>Bacilli</taxon>
        <taxon>Bacillales</taxon>
        <taxon>Bacillaceae</taxon>
        <taxon>Bacillus</taxon>
    </lineage>
</organism>
<keyword evidence="7" id="KW-1185">Reference proteome</keyword>
<accession>A0A3A1QW58</accession>
<protein>
    <submittedName>
        <fullName evidence="6">Sporulation membrane protein YtaF</fullName>
    </submittedName>
</protein>
<evidence type="ECO:0000256" key="3">
    <source>
        <dbReference type="ARBA" id="ARBA00022989"/>
    </source>
</evidence>
<comment type="caution">
    <text evidence="6">The sequence shown here is derived from an EMBL/GenBank/DDBJ whole genome shotgun (WGS) entry which is preliminary data.</text>
</comment>
<dbReference type="PANTHER" id="PTHR35529">
    <property type="entry name" value="MANGANESE EFFLUX PUMP MNTP-RELATED"/>
    <property type="match status" value="1"/>
</dbReference>
<sequence length="210" mass="22178">MSGAYLLFMLAFAVSLDSFSTGLTYGLRKMRIPMRSIVIISFCSAGTLLAAMSIGGAAGNILPEGIADKIGGLILIALGAFVLLQFFRSGKDYAIDEEKILFNFEIESIGLVINILKRPTAADFDRSGTITGVEAVMLGLALSLDAFGAGLGAALLGYSPLLLAFTVMIMSVVFLSAGLQIGKSFAHMGWVQKVSFLPGVLLILIGVLRF</sequence>
<evidence type="ECO:0000256" key="2">
    <source>
        <dbReference type="ARBA" id="ARBA00022692"/>
    </source>
</evidence>
<keyword evidence="2 5" id="KW-0812">Transmembrane</keyword>
<feature type="transmembrane region" description="Helical" evidence="5">
    <location>
        <begin position="37"/>
        <end position="58"/>
    </location>
</feature>
<evidence type="ECO:0000256" key="4">
    <source>
        <dbReference type="ARBA" id="ARBA00023136"/>
    </source>
</evidence>
<dbReference type="Pfam" id="PF02659">
    <property type="entry name" value="Mntp"/>
    <property type="match status" value="2"/>
</dbReference>
<dbReference type="NCBIfam" id="TIGR02840">
    <property type="entry name" value="spore_YtaF"/>
    <property type="match status" value="1"/>
</dbReference>
<evidence type="ECO:0000256" key="5">
    <source>
        <dbReference type="SAM" id="Phobius"/>
    </source>
</evidence>
<keyword evidence="4 5" id="KW-0472">Membrane</keyword>
<reference evidence="6 7" key="1">
    <citation type="submission" date="2018-09" db="EMBL/GenBank/DDBJ databases">
        <title>Bacillus saliacetes sp. nov., isolated from Thai shrimp paste (Ka-pi).</title>
        <authorList>
            <person name="Daroonpunt R."/>
            <person name="Tanasupawat S."/>
            <person name="Yiamsombut S."/>
        </authorList>
    </citation>
    <scope>NUCLEOTIDE SEQUENCE [LARGE SCALE GENOMIC DNA]</scope>
    <source>
        <strain evidence="6 7">SKP7-4</strain>
    </source>
</reference>
<evidence type="ECO:0000313" key="7">
    <source>
        <dbReference type="Proteomes" id="UP000265801"/>
    </source>
</evidence>
<feature type="transmembrane region" description="Helical" evidence="5">
    <location>
        <begin position="187"/>
        <end position="208"/>
    </location>
</feature>
<gene>
    <name evidence="6" type="primary">ytaF</name>
    <name evidence="6" type="ORF">D3H55_18250</name>
</gene>
<proteinExistence type="predicted"/>
<dbReference type="InterPro" id="IPR003810">
    <property type="entry name" value="Mntp/YtaF"/>
</dbReference>
<evidence type="ECO:0000256" key="1">
    <source>
        <dbReference type="ARBA" id="ARBA00022475"/>
    </source>
</evidence>
<name>A0A3A1QW58_9BACI</name>
<dbReference type="InterPro" id="IPR014205">
    <property type="entry name" value="Spore_YtaF"/>
</dbReference>
<dbReference type="PANTHER" id="PTHR35529:SF2">
    <property type="entry name" value="SPORULATION PROTEIN YTAF-RELATED"/>
    <property type="match status" value="1"/>
</dbReference>
<feature type="transmembrane region" description="Helical" evidence="5">
    <location>
        <begin position="6"/>
        <end position="25"/>
    </location>
</feature>
<feature type="transmembrane region" description="Helical" evidence="5">
    <location>
        <begin position="161"/>
        <end position="181"/>
    </location>
</feature>
<keyword evidence="3 5" id="KW-1133">Transmembrane helix</keyword>
<feature type="transmembrane region" description="Helical" evidence="5">
    <location>
        <begin position="70"/>
        <end position="88"/>
    </location>
</feature>
<dbReference type="Proteomes" id="UP000265801">
    <property type="component" value="Unassembled WGS sequence"/>
</dbReference>
<evidence type="ECO:0000313" key="6">
    <source>
        <dbReference type="EMBL" id="RIW29720.1"/>
    </source>
</evidence>
<dbReference type="EMBL" id="QXIR01000030">
    <property type="protein sequence ID" value="RIW29720.1"/>
    <property type="molecule type" value="Genomic_DNA"/>
</dbReference>
<dbReference type="RefSeq" id="WP_119548749.1">
    <property type="nucleotide sequence ID" value="NZ_QXIR01000030.1"/>
</dbReference>